<protein>
    <submittedName>
        <fullName evidence="1">Uncharacterized protein</fullName>
    </submittedName>
</protein>
<dbReference type="AlphaFoldDB" id="A0A127PZ79"/>
<evidence type="ECO:0000313" key="2">
    <source>
        <dbReference type="Proteomes" id="UP000074561"/>
    </source>
</evidence>
<proteinExistence type="predicted"/>
<name>A0A127PZ79_9BURK</name>
<accession>A0A127PZ79</accession>
<organism evidence="1 2">
    <name type="scientific">Collimonas pratensis</name>
    <dbReference type="NCBI Taxonomy" id="279113"/>
    <lineage>
        <taxon>Bacteria</taxon>
        <taxon>Pseudomonadati</taxon>
        <taxon>Pseudomonadota</taxon>
        <taxon>Betaproteobacteria</taxon>
        <taxon>Burkholderiales</taxon>
        <taxon>Oxalobacteraceae</taxon>
        <taxon>Collimonas</taxon>
    </lineage>
</organism>
<reference evidence="1 2" key="1">
    <citation type="submission" date="2015-11" db="EMBL/GenBank/DDBJ databases">
        <title>Exploring the genomic traits of fungus-feeding bacterial genus Collimonas.</title>
        <authorList>
            <person name="Song C."/>
            <person name="Schmidt R."/>
            <person name="de Jager V."/>
            <person name="Krzyzanowska D."/>
            <person name="Jongedijk E."/>
            <person name="Cankar K."/>
            <person name="Beekwilder J."/>
            <person name="van Veen A."/>
            <person name="de Boer W."/>
            <person name="van Veen J.A."/>
            <person name="Garbeva P."/>
        </authorList>
    </citation>
    <scope>NUCLEOTIDE SEQUENCE [LARGE SCALE GENOMIC DNA]</scope>
    <source>
        <strain evidence="1 2">Ter91</strain>
    </source>
</reference>
<dbReference type="KEGG" id="cpra:CPter91_0283"/>
<dbReference type="Proteomes" id="UP000074561">
    <property type="component" value="Chromosome"/>
</dbReference>
<evidence type="ECO:0000313" key="1">
    <source>
        <dbReference type="EMBL" id="AMP02682.1"/>
    </source>
</evidence>
<dbReference type="PATRIC" id="fig|279113.9.peg.289"/>
<dbReference type="EMBL" id="CP013234">
    <property type="protein sequence ID" value="AMP02682.1"/>
    <property type="molecule type" value="Genomic_DNA"/>
</dbReference>
<sequence>MIDRKYPIDSRGCDPILTRDKSDGQDFCGTAQIAACGAASG</sequence>
<gene>
    <name evidence="1" type="ORF">CPter91_0283</name>
</gene>